<dbReference type="GO" id="GO:0004222">
    <property type="term" value="F:metalloendopeptidase activity"/>
    <property type="evidence" value="ECO:0007669"/>
    <property type="project" value="InterPro"/>
</dbReference>
<accession>A0A9X2LCC7</accession>
<dbReference type="PANTHER" id="PTHR11851:SF49">
    <property type="entry name" value="MITOCHONDRIAL-PROCESSING PEPTIDASE SUBUNIT ALPHA"/>
    <property type="match status" value="1"/>
</dbReference>
<dbReference type="InterPro" id="IPR011765">
    <property type="entry name" value="Pept_M16_N"/>
</dbReference>
<evidence type="ECO:0000256" key="1">
    <source>
        <dbReference type="ARBA" id="ARBA00007261"/>
    </source>
</evidence>
<comment type="similarity">
    <text evidence="1 2">Belongs to the peptidase M16 family.</text>
</comment>
<dbReference type="Proteomes" id="UP001142374">
    <property type="component" value="Unassembled WGS sequence"/>
</dbReference>
<dbReference type="SUPFAM" id="SSF63411">
    <property type="entry name" value="LuxS/MPP-like metallohydrolase"/>
    <property type="match status" value="2"/>
</dbReference>
<dbReference type="Pfam" id="PF05193">
    <property type="entry name" value="Peptidase_M16_C"/>
    <property type="match status" value="1"/>
</dbReference>
<keyword evidence="6" id="KW-1185">Reference proteome</keyword>
<evidence type="ECO:0000256" key="2">
    <source>
        <dbReference type="RuleBase" id="RU004447"/>
    </source>
</evidence>
<dbReference type="InterPro" id="IPR050361">
    <property type="entry name" value="MPP/UQCRC_Complex"/>
</dbReference>
<sequence length="459" mass="49342">MTSRSTRKTARTSSEGRAVARTQTLLKGENGIGTVRRTTLPGGLRIVTETLPSVRSATFGIWANVGSRDETPALNGATHYLEHLLFKGTAKRSALDISSAIDAVGGEMNAFTAKEYTCYYARVLDTDLPLAIDVVCDMLTGSLIDAADVDAERGVILEEIAMTEDDPGDCVHDLFAHTMLGDTPLGRPVLGTVDTINALTRDQIARFYKKHYDPTRLVVAAAGNVDHAKVVRQVRAAFDRAGALSRTDATPVGPRSGARTIRTAGRVEVLGRKTEQAHVVLGMPGLSRTDDRRWALGVLNTALGGGMSSRLFQEVREKRGLAYSVYSYTSGYADCGLFGVYAGCRPSQVHDVLKICRDELDKVASEGLPDEEISRAVGQLAGSTVLGLEDTGALMNRIGKSELCWGDQMSVDDMLARIAAVTPDEVREVARDVLGQRPSLSVIGPLKDKQAARLHEAVS</sequence>
<name>A0A9X2LCC7_9ACTN</name>
<dbReference type="FunFam" id="3.30.830.10:FF:000008">
    <property type="entry name" value="Mitochondrial-processing peptidase subunit beta"/>
    <property type="match status" value="1"/>
</dbReference>
<gene>
    <name evidence="5" type="ORF">NQU55_02110</name>
</gene>
<feature type="domain" description="Peptidase M16 C-terminal" evidence="4">
    <location>
        <begin position="199"/>
        <end position="380"/>
    </location>
</feature>
<dbReference type="Gene3D" id="3.30.830.10">
    <property type="entry name" value="Metalloenzyme, LuxS/M16 peptidase-like"/>
    <property type="match status" value="2"/>
</dbReference>
<dbReference type="AlphaFoldDB" id="A0A9X2LCC7"/>
<protein>
    <submittedName>
        <fullName evidence="5">Insulinase family protein</fullName>
    </submittedName>
</protein>
<dbReference type="GO" id="GO:0046872">
    <property type="term" value="F:metal ion binding"/>
    <property type="evidence" value="ECO:0007669"/>
    <property type="project" value="InterPro"/>
</dbReference>
<proteinExistence type="inferred from homology"/>
<feature type="domain" description="Peptidase M16 N-terminal" evidence="3">
    <location>
        <begin position="45"/>
        <end position="192"/>
    </location>
</feature>
<organism evidence="5 6">
    <name type="scientific">Streptomyces telluris</name>
    <dbReference type="NCBI Taxonomy" id="2720021"/>
    <lineage>
        <taxon>Bacteria</taxon>
        <taxon>Bacillati</taxon>
        <taxon>Actinomycetota</taxon>
        <taxon>Actinomycetes</taxon>
        <taxon>Kitasatosporales</taxon>
        <taxon>Streptomycetaceae</taxon>
        <taxon>Streptomyces</taxon>
    </lineage>
</organism>
<dbReference type="PANTHER" id="PTHR11851">
    <property type="entry name" value="METALLOPROTEASE"/>
    <property type="match status" value="1"/>
</dbReference>
<evidence type="ECO:0000259" key="4">
    <source>
        <dbReference type="Pfam" id="PF05193"/>
    </source>
</evidence>
<dbReference type="InterPro" id="IPR007863">
    <property type="entry name" value="Peptidase_M16_C"/>
</dbReference>
<evidence type="ECO:0000313" key="6">
    <source>
        <dbReference type="Proteomes" id="UP001142374"/>
    </source>
</evidence>
<dbReference type="GO" id="GO:0006508">
    <property type="term" value="P:proteolysis"/>
    <property type="evidence" value="ECO:0007669"/>
    <property type="project" value="InterPro"/>
</dbReference>
<comment type="caution">
    <text evidence="5">The sequence shown here is derived from an EMBL/GenBank/DDBJ whole genome shotgun (WGS) entry which is preliminary data.</text>
</comment>
<dbReference type="InterPro" id="IPR011249">
    <property type="entry name" value="Metalloenz_LuxS/M16"/>
</dbReference>
<dbReference type="EMBL" id="JANIID010000002">
    <property type="protein sequence ID" value="MCQ8768578.1"/>
    <property type="molecule type" value="Genomic_DNA"/>
</dbReference>
<dbReference type="PROSITE" id="PS00143">
    <property type="entry name" value="INSULINASE"/>
    <property type="match status" value="1"/>
</dbReference>
<dbReference type="InterPro" id="IPR001431">
    <property type="entry name" value="Pept_M16_Zn_BS"/>
</dbReference>
<reference evidence="5" key="1">
    <citation type="submission" date="2022-06" db="EMBL/GenBank/DDBJ databases">
        <title>WGS of actinobacteria.</title>
        <authorList>
            <person name="Thawai C."/>
        </authorList>
    </citation>
    <scope>NUCLEOTIDE SEQUENCE</scope>
    <source>
        <strain evidence="5">AA8</strain>
    </source>
</reference>
<dbReference type="RefSeq" id="WP_168094148.1">
    <property type="nucleotide sequence ID" value="NZ_JAATER010000216.1"/>
</dbReference>
<evidence type="ECO:0000313" key="5">
    <source>
        <dbReference type="EMBL" id="MCQ8768578.1"/>
    </source>
</evidence>
<evidence type="ECO:0000259" key="3">
    <source>
        <dbReference type="Pfam" id="PF00675"/>
    </source>
</evidence>
<dbReference type="Pfam" id="PF00675">
    <property type="entry name" value="Peptidase_M16"/>
    <property type="match status" value="1"/>
</dbReference>